<name>A0A4V1G594_9FIRM</name>
<dbReference type="SUPFAM" id="SSF49373">
    <property type="entry name" value="Invasin/intimin cell-adhesion fragments"/>
    <property type="match status" value="1"/>
</dbReference>
<protein>
    <recommendedName>
        <fullName evidence="3">BIG2 domain-containing protein</fullName>
    </recommendedName>
</protein>
<organism evidence="1 2">
    <name type="scientific">Ruminococcus bovis</name>
    <dbReference type="NCBI Taxonomy" id="2564099"/>
    <lineage>
        <taxon>Bacteria</taxon>
        <taxon>Bacillati</taxon>
        <taxon>Bacillota</taxon>
        <taxon>Clostridia</taxon>
        <taxon>Eubacteriales</taxon>
        <taxon>Oscillospiraceae</taxon>
        <taxon>Ruminococcus</taxon>
    </lineage>
</organism>
<accession>A0A4V1G594</accession>
<sequence length="416" mass="46932">MAVSFSVSAKAATSNVNSKDAFMYQYSEKTYTVKKTKAQQKYKFDYSVSNNSDNSVIVVKNDDKTKFQVTIGGNKETSANRPVVSVYYKNGSKKVVVQKYVVKVAKYKFQNINMGVGRSDSVDYKFPANAEQVSFIVKNKKVSTFTRENHLTYWNGSGEYQFKVNALSKGTTPVSFYANKSFFKNSKCFKPDNRLLCTFNVNVGNYRPQLKINARNLKLHYSKVVDLSKHNEQMNELYNLYADIPSMLYNVDSKAKAQYRIETKDKSVVSVNGNNLDTKSVGKATYTLYSKTNNRELVIGTFTVQVTDIPMRELADYNTIEYDDGIFYNDQIGVKKGGTVDAFKTIKQAVLTDSYTGINFKPADYKITYKIKDTSIATVNSKGVIKGKKVGDTRFEFAIKFSDGSTFSDFAELGVY</sequence>
<dbReference type="RefSeq" id="WP_138157446.1">
    <property type="nucleotide sequence ID" value="NZ_CP039381.1"/>
</dbReference>
<reference evidence="1 2" key="1">
    <citation type="submission" date="2019-04" db="EMBL/GenBank/DDBJ databases">
        <authorList>
            <person name="Embree M."/>
            <person name="Gaffney J.R."/>
        </authorList>
    </citation>
    <scope>NUCLEOTIDE SEQUENCE [LARGE SCALE GENOMIC DNA]</scope>
    <source>
        <strain evidence="1 2">JE7A12</strain>
    </source>
</reference>
<proteinExistence type="predicted"/>
<dbReference type="Gene3D" id="2.60.40.1080">
    <property type="match status" value="1"/>
</dbReference>
<evidence type="ECO:0000313" key="1">
    <source>
        <dbReference type="EMBL" id="QCT07433.1"/>
    </source>
</evidence>
<gene>
    <name evidence="1" type="ORF">E5Z56_08755</name>
</gene>
<dbReference type="InterPro" id="IPR008964">
    <property type="entry name" value="Invasin/intimin_cell_adhesion"/>
</dbReference>
<evidence type="ECO:0000313" key="2">
    <source>
        <dbReference type="Proteomes" id="UP000301475"/>
    </source>
</evidence>
<keyword evidence="2" id="KW-1185">Reference proteome</keyword>
<dbReference type="Proteomes" id="UP000301475">
    <property type="component" value="Chromosome"/>
</dbReference>
<dbReference type="KEGG" id="ruj:E5Z56_08755"/>
<evidence type="ECO:0008006" key="3">
    <source>
        <dbReference type="Google" id="ProtNLM"/>
    </source>
</evidence>
<dbReference type="EMBL" id="CP039381">
    <property type="protein sequence ID" value="QCT07433.1"/>
    <property type="molecule type" value="Genomic_DNA"/>
</dbReference>
<dbReference type="AlphaFoldDB" id="A0A4V1G594"/>